<proteinExistence type="predicted"/>
<dbReference type="RefSeq" id="WP_344930820.1">
    <property type="nucleotide sequence ID" value="NZ_BAABCW010000031.1"/>
</dbReference>
<dbReference type="EMBL" id="BAABCW010000031">
    <property type="protein sequence ID" value="GAA3522790.1"/>
    <property type="molecule type" value="Genomic_DNA"/>
</dbReference>
<protein>
    <recommendedName>
        <fullName evidence="3">Alpha/beta hydrolase</fullName>
    </recommendedName>
</protein>
<organism evidence="1 2">
    <name type="scientific">Aquimarina addita</name>
    <dbReference type="NCBI Taxonomy" id="870485"/>
    <lineage>
        <taxon>Bacteria</taxon>
        <taxon>Pseudomonadati</taxon>
        <taxon>Bacteroidota</taxon>
        <taxon>Flavobacteriia</taxon>
        <taxon>Flavobacteriales</taxon>
        <taxon>Flavobacteriaceae</taxon>
        <taxon>Aquimarina</taxon>
    </lineage>
</organism>
<evidence type="ECO:0000313" key="2">
    <source>
        <dbReference type="Proteomes" id="UP001500459"/>
    </source>
</evidence>
<evidence type="ECO:0008006" key="3">
    <source>
        <dbReference type="Google" id="ProtNLM"/>
    </source>
</evidence>
<name>A0ABP6UX52_9FLAO</name>
<accession>A0ABP6UX52</accession>
<sequence length="315" mass="35585">MPDINPAKPSKETINQILEHMSDVFRNLPRSPILHKPSEAGLVYENISFPSIDGIPLEGWFIPCKNSEKVIIANHPMGFTRSGLPAHLEPWKSVWCASGNDFEVNFIPDYKILHDAGYNVLAYDLRNHGHSSAANGGIISTGIYESRDVLGSINYIRNRKGTNKMKIGLFSRCLGCDATFYAMQSNPEVFNQVSCLVGAQPVSEEIILSKQLSLAGIPKERLKDLNELIVLKTSLSIAERDAREWAKSVCIPTFLYQVSDDVLTSPTDVQTMFDNIPSEDKQLQWIPDTTVRWNGYLEFQKRPEPMLDWFQKHMQ</sequence>
<dbReference type="SUPFAM" id="SSF53474">
    <property type="entry name" value="alpha/beta-Hydrolases"/>
    <property type="match status" value="1"/>
</dbReference>
<dbReference type="InterPro" id="IPR029058">
    <property type="entry name" value="AB_hydrolase_fold"/>
</dbReference>
<reference evidence="2" key="1">
    <citation type="journal article" date="2019" name="Int. J. Syst. Evol. Microbiol.">
        <title>The Global Catalogue of Microorganisms (GCM) 10K type strain sequencing project: providing services to taxonomists for standard genome sequencing and annotation.</title>
        <authorList>
            <consortium name="The Broad Institute Genomics Platform"/>
            <consortium name="The Broad Institute Genome Sequencing Center for Infectious Disease"/>
            <person name="Wu L."/>
            <person name="Ma J."/>
        </authorList>
    </citation>
    <scope>NUCLEOTIDE SEQUENCE [LARGE SCALE GENOMIC DNA]</scope>
    <source>
        <strain evidence="2">JCM 17106</strain>
    </source>
</reference>
<dbReference type="Proteomes" id="UP001500459">
    <property type="component" value="Unassembled WGS sequence"/>
</dbReference>
<keyword evidence="2" id="KW-1185">Reference proteome</keyword>
<evidence type="ECO:0000313" key="1">
    <source>
        <dbReference type="EMBL" id="GAA3522790.1"/>
    </source>
</evidence>
<comment type="caution">
    <text evidence="1">The sequence shown here is derived from an EMBL/GenBank/DDBJ whole genome shotgun (WGS) entry which is preliminary data.</text>
</comment>
<dbReference type="Gene3D" id="3.40.50.1820">
    <property type="entry name" value="alpha/beta hydrolase"/>
    <property type="match status" value="1"/>
</dbReference>
<gene>
    <name evidence="1" type="ORF">GCM10022393_41800</name>
</gene>